<dbReference type="AlphaFoldDB" id="U2ZFZ8"/>
<proteinExistence type="predicted"/>
<reference evidence="1 2" key="1">
    <citation type="submission" date="2013-09" db="EMBL/GenBank/DDBJ databases">
        <title>Whole genome shotgun sequence of Vibrio proteolyticus NBRC 13287.</title>
        <authorList>
            <person name="Isaki S."/>
            <person name="Hosoyama A."/>
            <person name="Numata M."/>
            <person name="Hashimoto M."/>
            <person name="Hosoyama Y."/>
            <person name="Tsuchikane K."/>
            <person name="Noguchi M."/>
            <person name="Hirakata S."/>
            <person name="Ichikawa N."/>
            <person name="Ohji S."/>
            <person name="Yamazoe A."/>
            <person name="Fujita N."/>
        </authorList>
    </citation>
    <scope>NUCLEOTIDE SEQUENCE [LARGE SCALE GENOMIC DNA]</scope>
    <source>
        <strain evidence="1 2">NBRC 13287</strain>
    </source>
</reference>
<evidence type="ECO:0000313" key="2">
    <source>
        <dbReference type="Proteomes" id="UP000016570"/>
    </source>
</evidence>
<dbReference type="eggNOG" id="ENOG50339ZF">
    <property type="taxonomic scope" value="Bacteria"/>
</dbReference>
<organism evidence="1 2">
    <name type="scientific">Vibrio proteolyticus NBRC 13287</name>
    <dbReference type="NCBI Taxonomy" id="1219065"/>
    <lineage>
        <taxon>Bacteria</taxon>
        <taxon>Pseudomonadati</taxon>
        <taxon>Pseudomonadota</taxon>
        <taxon>Gammaproteobacteria</taxon>
        <taxon>Vibrionales</taxon>
        <taxon>Vibrionaceae</taxon>
        <taxon>Vibrio</taxon>
    </lineage>
</organism>
<dbReference type="Proteomes" id="UP000016570">
    <property type="component" value="Unassembled WGS sequence"/>
</dbReference>
<protein>
    <submittedName>
        <fullName evidence="1">Uncharacterized protein</fullName>
    </submittedName>
</protein>
<dbReference type="EMBL" id="BATJ01000004">
    <property type="protein sequence ID" value="GAD66616.1"/>
    <property type="molecule type" value="Genomic_DNA"/>
</dbReference>
<sequence>MKLTRRQWNNVLILAIIAFIAVLNVPSLIRTYLLDPQLAQPSAAPFLLDPNQEVVAIYATRWSLEKNQGRWRLDPPAQTAPEELGQRWLALQGTIVDEATYRSLSAGLSSPVSIEVWYRNIEEPQRITWYQTEQFSLFQNWQQQWIAISVQPAYLLP</sequence>
<name>U2ZFZ8_VIBPR</name>
<gene>
    <name evidence="1" type="ORF">VPR01S_04_02210</name>
</gene>
<accession>U2ZFZ8</accession>
<dbReference type="STRING" id="1219065.VPR01S_04_02210"/>
<keyword evidence="2" id="KW-1185">Reference proteome</keyword>
<dbReference type="RefSeq" id="WP_021704596.1">
    <property type="nucleotide sequence ID" value="NZ_BATJ01000004.1"/>
</dbReference>
<evidence type="ECO:0000313" key="1">
    <source>
        <dbReference type="EMBL" id="GAD66616.1"/>
    </source>
</evidence>
<comment type="caution">
    <text evidence="1">The sequence shown here is derived from an EMBL/GenBank/DDBJ whole genome shotgun (WGS) entry which is preliminary data.</text>
</comment>